<dbReference type="InterPro" id="IPR009057">
    <property type="entry name" value="Homeodomain-like_sf"/>
</dbReference>
<dbReference type="InterPro" id="IPR015010">
    <property type="entry name" value="TERF2IP_Myb"/>
</dbReference>
<keyword evidence="3 10" id="KW-0158">Chromosome</keyword>
<evidence type="ECO:0000313" key="15">
    <source>
        <dbReference type="EMBL" id="CAI5782239.1"/>
    </source>
</evidence>
<evidence type="ECO:0000256" key="9">
    <source>
        <dbReference type="ARBA" id="ARBA00032471"/>
    </source>
</evidence>
<evidence type="ECO:0000259" key="13">
    <source>
        <dbReference type="Pfam" id="PF11626"/>
    </source>
</evidence>
<proteinExistence type="inferred from homology"/>
<feature type="domain" description="TERF2-interacting telomeric protein 1 Myb" evidence="12">
    <location>
        <begin position="120"/>
        <end position="181"/>
    </location>
</feature>
<evidence type="ECO:0000259" key="12">
    <source>
        <dbReference type="Pfam" id="PF08914"/>
    </source>
</evidence>
<dbReference type="Proteomes" id="UP001178461">
    <property type="component" value="Chromosome 8"/>
</dbReference>
<evidence type="ECO:0000256" key="2">
    <source>
        <dbReference type="ARBA" id="ARBA00017805"/>
    </source>
</evidence>
<evidence type="ECO:0000256" key="6">
    <source>
        <dbReference type="ARBA" id="ARBA00023159"/>
    </source>
</evidence>
<dbReference type="GO" id="GO:0042162">
    <property type="term" value="F:telomeric DNA binding"/>
    <property type="evidence" value="ECO:0007669"/>
    <property type="project" value="TreeGrafter"/>
</dbReference>
<feature type="compositionally biased region" description="Basic and acidic residues" evidence="11">
    <location>
        <begin position="238"/>
        <end position="248"/>
    </location>
</feature>
<comment type="subunit">
    <text evidence="10">Homodimer.</text>
</comment>
<dbReference type="SUPFAM" id="SSF46689">
    <property type="entry name" value="Homeodomain-like"/>
    <property type="match status" value="1"/>
</dbReference>
<feature type="region of interest" description="Disordered" evidence="11">
    <location>
        <begin position="188"/>
        <end position="284"/>
    </location>
</feature>
<feature type="compositionally biased region" description="Low complexity" evidence="11">
    <location>
        <begin position="195"/>
        <end position="205"/>
    </location>
</feature>
<evidence type="ECO:0000256" key="4">
    <source>
        <dbReference type="ARBA" id="ARBA00022895"/>
    </source>
</evidence>
<dbReference type="CDD" id="cd11655">
    <property type="entry name" value="rap1_myb-like"/>
    <property type="match status" value="1"/>
</dbReference>
<dbReference type="Pfam" id="PF16589">
    <property type="entry name" value="BRCT_2"/>
    <property type="match status" value="1"/>
</dbReference>
<evidence type="ECO:0000259" key="14">
    <source>
        <dbReference type="Pfam" id="PF16589"/>
    </source>
</evidence>
<dbReference type="Gene3D" id="1.10.10.60">
    <property type="entry name" value="Homeodomain-like"/>
    <property type="match status" value="1"/>
</dbReference>
<comment type="similarity">
    <text evidence="1 10">Belongs to the RAP1 family.</text>
</comment>
<dbReference type="Pfam" id="PF11626">
    <property type="entry name" value="Rap1_C"/>
    <property type="match status" value="1"/>
</dbReference>
<dbReference type="EMBL" id="OX395133">
    <property type="protein sequence ID" value="CAI5782239.1"/>
    <property type="molecule type" value="Genomic_DNA"/>
</dbReference>
<evidence type="ECO:0000256" key="5">
    <source>
        <dbReference type="ARBA" id="ARBA00023015"/>
    </source>
</evidence>
<dbReference type="GO" id="GO:0031848">
    <property type="term" value="P:protection from non-homologous end joining at telomere"/>
    <property type="evidence" value="ECO:0007669"/>
    <property type="project" value="TreeGrafter"/>
</dbReference>
<evidence type="ECO:0000256" key="11">
    <source>
        <dbReference type="SAM" id="MobiDB-lite"/>
    </source>
</evidence>
<comment type="function">
    <text evidence="10">Acts both as a regulator of telomere function and as a transcription regulator. Involved in the regulation of telomere length and protection as a component of the shelterin complex (telosome). Does not bind DNA directly: recruited to telomeric double-stranded 5'-TTAGGG-3' repeats via its interaction with terf2. Independently of its function in telomeres, also acts as a transcription regulator: recruited to extratelomeric 5'-TTAGGG-3' sites via its association with terf2 or other factors, and regulates gene expression.</text>
</comment>
<dbReference type="GO" id="GO:0070187">
    <property type="term" value="C:shelterin complex"/>
    <property type="evidence" value="ECO:0007669"/>
    <property type="project" value="TreeGrafter"/>
</dbReference>
<keyword evidence="4 10" id="KW-0779">Telomere</keyword>
<keyword evidence="6 10" id="KW-0010">Activator</keyword>
<dbReference type="GO" id="GO:0010833">
    <property type="term" value="P:telomere maintenance via telomere lengthening"/>
    <property type="evidence" value="ECO:0007669"/>
    <property type="project" value="UniProtKB-UniRule"/>
</dbReference>
<dbReference type="GO" id="GO:0006355">
    <property type="term" value="P:regulation of DNA-templated transcription"/>
    <property type="evidence" value="ECO:0007669"/>
    <property type="project" value="UniProtKB-UniRule"/>
</dbReference>
<keyword evidence="5 10" id="KW-0805">Transcription regulation</keyword>
<gene>
    <name evidence="15" type="ORF">PODLI_1B005051</name>
</gene>
<dbReference type="AlphaFoldDB" id="A0AA35KR71"/>
<evidence type="ECO:0000256" key="8">
    <source>
        <dbReference type="ARBA" id="ARBA00023242"/>
    </source>
</evidence>
<keyword evidence="16" id="KW-1185">Reference proteome</keyword>
<accession>A0AA35KR71</accession>
<feature type="domain" description="BRCT" evidence="14">
    <location>
        <begin position="24"/>
        <end position="101"/>
    </location>
</feature>
<evidence type="ECO:0000256" key="7">
    <source>
        <dbReference type="ARBA" id="ARBA00023163"/>
    </source>
</evidence>
<dbReference type="PANTHER" id="PTHR16466:SF6">
    <property type="entry name" value="TELOMERIC REPEAT-BINDING FACTOR 2-INTERACTING PROTEIN 1"/>
    <property type="match status" value="1"/>
</dbReference>
<evidence type="ECO:0000256" key="1">
    <source>
        <dbReference type="ARBA" id="ARBA00010467"/>
    </source>
</evidence>
<keyword evidence="7 10" id="KW-0804">Transcription</keyword>
<feature type="region of interest" description="Disordered" evidence="11">
    <location>
        <begin position="1"/>
        <end position="21"/>
    </location>
</feature>
<dbReference type="GO" id="GO:0005654">
    <property type="term" value="C:nucleoplasm"/>
    <property type="evidence" value="ECO:0007669"/>
    <property type="project" value="UniProtKB-ARBA"/>
</dbReference>
<evidence type="ECO:0000313" key="16">
    <source>
        <dbReference type="Proteomes" id="UP001178461"/>
    </source>
</evidence>
<feature type="domain" description="TRF2-interacting telomeric protein/Rap1 C-terminal" evidence="13">
    <location>
        <begin position="301"/>
        <end position="376"/>
    </location>
</feature>
<dbReference type="InterPro" id="IPR001357">
    <property type="entry name" value="BRCT_dom"/>
</dbReference>
<reference evidence="15" key="1">
    <citation type="submission" date="2022-12" db="EMBL/GenBank/DDBJ databases">
        <authorList>
            <person name="Alioto T."/>
            <person name="Alioto T."/>
            <person name="Gomez Garrido J."/>
        </authorList>
    </citation>
    <scope>NUCLEOTIDE SEQUENCE</scope>
</reference>
<evidence type="ECO:0000256" key="3">
    <source>
        <dbReference type="ARBA" id="ARBA00022454"/>
    </source>
</evidence>
<protein>
    <recommendedName>
        <fullName evidence="2 10">Telomeric repeat-binding factor 2-interacting protein 1</fullName>
        <shortName evidence="10">TERF2-interacting telomeric protein 1</shortName>
    </recommendedName>
    <alternativeName>
        <fullName evidence="9 10">Repressor/activator protein 1 homolog</fullName>
    </alternativeName>
</protein>
<sequence>MLGTAEAEGEPDGSAPQPRLFFQREDGSPLSFYVRPGAAKVELAPLIVRHGGRLCRVQEPGAVLLARPGEVPPRTPGVFISASYVADCVARQELLPLETYRLQPPPVTADTGAAEGRLPFSEVEDQAILLHLRRSKRGSSSGRQAAGSGNAVWKEMEAARVTRHSWQAMRDRYLKHLRGKEDLCLPAQRRKLRSSSESAAAASQSKEVEDVPQPEDQSHTAEGPKGDSESPSSTEDTFSEHMELKTSEEEAPPNPKIRALEFVSGGDSAEPPSHPPVAEQQPAAPSAVEVATAVEDIKYFMKKFDVNLTTVTQAFLKNSGEVAAVECCLQTGQSLGGCPLWSRQDDVDLLKGDEDLRSKLVAKYGAENVNRRVAFRKS</sequence>
<feature type="compositionally biased region" description="Basic and acidic residues" evidence="11">
    <location>
        <begin position="216"/>
        <end position="228"/>
    </location>
</feature>
<dbReference type="Pfam" id="PF08914">
    <property type="entry name" value="Myb_Rap1"/>
    <property type="match status" value="1"/>
</dbReference>
<dbReference type="InterPro" id="IPR021661">
    <property type="entry name" value="Rap1_C"/>
</dbReference>
<evidence type="ECO:0000256" key="10">
    <source>
        <dbReference type="RuleBase" id="RU367107"/>
    </source>
</evidence>
<keyword evidence="8 10" id="KW-0539">Nucleus</keyword>
<comment type="subcellular location">
    <subcellularLocation>
        <location evidence="10">Nucleus</location>
    </subcellularLocation>
    <subcellularLocation>
        <location evidence="10">Chromosome</location>
        <location evidence="10">Telomere</location>
    </subcellularLocation>
</comment>
<dbReference type="PANTHER" id="PTHR16466">
    <property type="entry name" value="TELOMERE REPEAT-BINDING FACTOR 2-INTERACTING PROTEIN 1"/>
    <property type="match status" value="1"/>
</dbReference>
<organism evidence="15 16">
    <name type="scientific">Podarcis lilfordi</name>
    <name type="common">Lilford's wall lizard</name>
    <dbReference type="NCBI Taxonomy" id="74358"/>
    <lineage>
        <taxon>Eukaryota</taxon>
        <taxon>Metazoa</taxon>
        <taxon>Chordata</taxon>
        <taxon>Craniata</taxon>
        <taxon>Vertebrata</taxon>
        <taxon>Euteleostomi</taxon>
        <taxon>Lepidosauria</taxon>
        <taxon>Squamata</taxon>
        <taxon>Bifurcata</taxon>
        <taxon>Unidentata</taxon>
        <taxon>Episquamata</taxon>
        <taxon>Laterata</taxon>
        <taxon>Lacertibaenia</taxon>
        <taxon>Lacertidae</taxon>
        <taxon>Podarcis</taxon>
    </lineage>
</organism>
<name>A0AA35KR71_9SAUR</name>
<dbReference type="FunFam" id="1.10.10.60:FF:000246">
    <property type="entry name" value="Telomeric repeat-binding factor 2-interacting protein 1"/>
    <property type="match status" value="1"/>
</dbReference>
<dbReference type="InterPro" id="IPR039595">
    <property type="entry name" value="TE2IP/Rap1"/>
</dbReference>